<evidence type="ECO:0000313" key="2">
    <source>
        <dbReference type="Proteomes" id="UP000019141"/>
    </source>
</evidence>
<dbReference type="Proteomes" id="UP000019141">
    <property type="component" value="Unassembled WGS sequence"/>
</dbReference>
<dbReference type="HOGENOM" id="CLU_1607831_0_0_7"/>
<protein>
    <submittedName>
        <fullName evidence="1">Uncharacterized protein</fullName>
    </submittedName>
</protein>
<accession>W4LBK4</accession>
<dbReference type="EMBL" id="AZHW01001021">
    <property type="protein sequence ID" value="ETW94706.1"/>
    <property type="molecule type" value="Genomic_DNA"/>
</dbReference>
<dbReference type="AlphaFoldDB" id="W4LBK4"/>
<sequence>MVFAFVSLPFEEVFAPVFETISKAVVLRGLNAIRSEPIDERITPPAMAAVETHIRNSRLVIADLTGSCVNVLQAVRYASGLGKPRILISQEEPEKTAFHAQGVNIYPYDLEDLDSLQSLLLKLAADLSTTEAHGLDDAGFHGSISAKVGLMHIVPSQWKNPFAGD</sequence>
<reference evidence="1 2" key="1">
    <citation type="journal article" date="2014" name="Nature">
        <title>An environmental bacterial taxon with a large and distinct metabolic repertoire.</title>
        <authorList>
            <person name="Wilson M.C."/>
            <person name="Mori T."/>
            <person name="Ruckert C."/>
            <person name="Uria A.R."/>
            <person name="Helf M.J."/>
            <person name="Takada K."/>
            <person name="Gernert C."/>
            <person name="Steffens U.A."/>
            <person name="Heycke N."/>
            <person name="Schmitt S."/>
            <person name="Rinke C."/>
            <person name="Helfrich E.J."/>
            <person name="Brachmann A.O."/>
            <person name="Gurgui C."/>
            <person name="Wakimoto T."/>
            <person name="Kracht M."/>
            <person name="Crusemann M."/>
            <person name="Hentschel U."/>
            <person name="Abe I."/>
            <person name="Matsunaga S."/>
            <person name="Kalinowski J."/>
            <person name="Takeyama H."/>
            <person name="Piel J."/>
        </authorList>
    </citation>
    <scope>NUCLEOTIDE SEQUENCE [LARGE SCALE GENOMIC DNA]</scope>
    <source>
        <strain evidence="2">TSY1</strain>
    </source>
</reference>
<name>W4LBK4_ENTF1</name>
<comment type="caution">
    <text evidence="1">The sequence shown here is derived from an EMBL/GenBank/DDBJ whole genome shotgun (WGS) entry which is preliminary data.</text>
</comment>
<evidence type="ECO:0000313" key="1">
    <source>
        <dbReference type="EMBL" id="ETW94706.1"/>
    </source>
</evidence>
<proteinExistence type="predicted"/>
<gene>
    <name evidence="1" type="ORF">ETSY1_33665</name>
</gene>
<organism evidence="1 2">
    <name type="scientific">Entotheonella factor</name>
    <dbReference type="NCBI Taxonomy" id="1429438"/>
    <lineage>
        <taxon>Bacteria</taxon>
        <taxon>Pseudomonadati</taxon>
        <taxon>Nitrospinota/Tectimicrobiota group</taxon>
        <taxon>Candidatus Tectimicrobiota</taxon>
        <taxon>Candidatus Entotheonellia</taxon>
        <taxon>Candidatus Entotheonellales</taxon>
        <taxon>Candidatus Entotheonellaceae</taxon>
        <taxon>Candidatus Entotheonella</taxon>
    </lineage>
</organism>
<keyword evidence="2" id="KW-1185">Reference proteome</keyword>